<comment type="caution">
    <text evidence="7">The sequence shown here is derived from an EMBL/GenBank/DDBJ whole genome shotgun (WGS) entry which is preliminary data.</text>
</comment>
<keyword evidence="1" id="KW-0444">Lipid biosynthesis</keyword>
<dbReference type="EMBL" id="DTOZ01000180">
    <property type="protein sequence ID" value="HGE78786.1"/>
    <property type="molecule type" value="Genomic_DNA"/>
</dbReference>
<keyword evidence="4" id="KW-0677">Repeat</keyword>
<dbReference type="GO" id="GO:0103118">
    <property type="term" value="F:UDP-3-O-[(3R)-3-hydroxyacyl]-glucosamine N-acyltransferase activity"/>
    <property type="evidence" value="ECO:0007669"/>
    <property type="project" value="UniProtKB-EC"/>
</dbReference>
<keyword evidence="5" id="KW-0443">Lipid metabolism</keyword>
<dbReference type="InterPro" id="IPR018357">
    <property type="entry name" value="Hexapep_transf_CS"/>
</dbReference>
<dbReference type="InterPro" id="IPR007691">
    <property type="entry name" value="LpxD"/>
</dbReference>
<dbReference type="Gene3D" id="3.40.1390.10">
    <property type="entry name" value="MurE/MurF, N-terminal domain"/>
    <property type="match status" value="1"/>
</dbReference>
<dbReference type="NCBIfam" id="TIGR01853">
    <property type="entry name" value="lipid_A_lpxD"/>
    <property type="match status" value="1"/>
</dbReference>
<evidence type="ECO:0000256" key="4">
    <source>
        <dbReference type="ARBA" id="ARBA00022737"/>
    </source>
</evidence>
<dbReference type="NCBIfam" id="NF002060">
    <property type="entry name" value="PRK00892.1"/>
    <property type="match status" value="1"/>
</dbReference>
<dbReference type="Gene3D" id="2.160.10.10">
    <property type="entry name" value="Hexapeptide repeat proteins"/>
    <property type="match status" value="1"/>
</dbReference>
<dbReference type="SUPFAM" id="SSF51161">
    <property type="entry name" value="Trimeric LpxA-like enzymes"/>
    <property type="match status" value="1"/>
</dbReference>
<evidence type="ECO:0000256" key="5">
    <source>
        <dbReference type="ARBA" id="ARBA00023098"/>
    </source>
</evidence>
<keyword evidence="2" id="KW-0441">Lipid A biosynthesis</keyword>
<dbReference type="GO" id="GO:0009245">
    <property type="term" value="P:lipid A biosynthetic process"/>
    <property type="evidence" value="ECO:0007669"/>
    <property type="project" value="UniProtKB-KW"/>
</dbReference>
<dbReference type="GO" id="GO:0016410">
    <property type="term" value="F:N-acyltransferase activity"/>
    <property type="evidence" value="ECO:0007669"/>
    <property type="project" value="InterPro"/>
</dbReference>
<accession>A0A7V3RIT1</accession>
<dbReference type="GO" id="GO:0016020">
    <property type="term" value="C:membrane"/>
    <property type="evidence" value="ECO:0007669"/>
    <property type="project" value="GOC"/>
</dbReference>
<dbReference type="Pfam" id="PF00132">
    <property type="entry name" value="Hexapep"/>
    <property type="match status" value="3"/>
</dbReference>
<dbReference type="InterPro" id="IPR001451">
    <property type="entry name" value="Hexapep"/>
</dbReference>
<evidence type="ECO:0000256" key="6">
    <source>
        <dbReference type="ARBA" id="ARBA00023315"/>
    </source>
</evidence>
<reference evidence="7" key="1">
    <citation type="journal article" date="2020" name="mSystems">
        <title>Genome- and Community-Level Interaction Insights into Carbon Utilization and Element Cycling Functions of Hydrothermarchaeota in Hydrothermal Sediment.</title>
        <authorList>
            <person name="Zhou Z."/>
            <person name="Liu Y."/>
            <person name="Xu W."/>
            <person name="Pan J."/>
            <person name="Luo Z.H."/>
            <person name="Li M."/>
        </authorList>
    </citation>
    <scope>NUCLEOTIDE SEQUENCE [LARGE SCALE GENOMIC DNA]</scope>
    <source>
        <strain evidence="7">SpSt-961</strain>
    </source>
</reference>
<gene>
    <name evidence="7" type="primary">lpxD</name>
    <name evidence="7" type="ORF">ENX68_07320</name>
</gene>
<evidence type="ECO:0000256" key="2">
    <source>
        <dbReference type="ARBA" id="ARBA00022556"/>
    </source>
</evidence>
<dbReference type="PANTHER" id="PTHR43378:SF2">
    <property type="entry name" value="UDP-3-O-ACYLGLUCOSAMINE N-ACYLTRANSFERASE 1, MITOCHONDRIAL-RELATED"/>
    <property type="match status" value="1"/>
</dbReference>
<sequence length="309" mass="33867">MRLKEIARILKGRLYGRDMEVENILPPDEADKTSLTFLFNPEIKTGAGAVIAEVRIQGKNGIVVRDCKKAMYHLLKRFSQSKQKPVISGTAIIEEGVHIPDSCSIGNYTVIKKGARIGNGSYIGNGVFIDEGVRIGRFCRIEHNVVVYRDTFIGDYVYIGANSVIGKEGFGYVRFKTYKRMPHIGNVIIGNYVELGSNVTIDRATIGNTVIGAGTKIDNLVHIAHNVRIGKNCIIMGQSGVAGSTRIGDNVIICGQSGVSDHLKIGKNVVIYAKSGVFSNLEPNKKYSGIPAREHYVVLRALARLYKDL</sequence>
<evidence type="ECO:0000313" key="7">
    <source>
        <dbReference type="EMBL" id="HGE78786.1"/>
    </source>
</evidence>
<evidence type="ECO:0000256" key="3">
    <source>
        <dbReference type="ARBA" id="ARBA00022679"/>
    </source>
</evidence>
<dbReference type="InterPro" id="IPR011004">
    <property type="entry name" value="Trimer_LpxA-like_sf"/>
</dbReference>
<dbReference type="PANTHER" id="PTHR43378">
    <property type="entry name" value="UDP-3-O-ACYLGLUCOSAMINE N-ACYLTRANSFERASE"/>
    <property type="match status" value="1"/>
</dbReference>
<name>A0A7V3RIT1_UNCW3</name>
<organism evidence="7">
    <name type="scientific">candidate division WOR-3 bacterium</name>
    <dbReference type="NCBI Taxonomy" id="2052148"/>
    <lineage>
        <taxon>Bacteria</taxon>
        <taxon>Bacteria division WOR-3</taxon>
    </lineage>
</organism>
<dbReference type="PROSITE" id="PS00101">
    <property type="entry name" value="HEXAPEP_TRANSFERASES"/>
    <property type="match status" value="1"/>
</dbReference>
<protein>
    <submittedName>
        <fullName evidence="7">UDP-3-O-(3-hydroxymyristoyl)glucosamine N-acyltransferase</fullName>
        <ecNumber evidence="7">2.3.1.191</ecNumber>
    </submittedName>
</protein>
<proteinExistence type="predicted"/>
<keyword evidence="3 7" id="KW-0808">Transferase</keyword>
<evidence type="ECO:0000256" key="1">
    <source>
        <dbReference type="ARBA" id="ARBA00022516"/>
    </source>
</evidence>
<keyword evidence="6 7" id="KW-0012">Acyltransferase</keyword>
<dbReference type="EC" id="2.3.1.191" evidence="7"/>
<dbReference type="CDD" id="cd03352">
    <property type="entry name" value="LbH_LpxD"/>
    <property type="match status" value="1"/>
</dbReference>
<dbReference type="AlphaFoldDB" id="A0A7V3RIT1"/>